<feature type="region of interest" description="Disordered" evidence="1">
    <location>
        <begin position="106"/>
        <end position="140"/>
    </location>
</feature>
<accession>A0ABX3IZE5</accession>
<dbReference type="Pfam" id="PF19809">
    <property type="entry name" value="DUF6292"/>
    <property type="match status" value="1"/>
</dbReference>
<dbReference type="RefSeq" id="WP_052014350.1">
    <property type="nucleotide sequence ID" value="NZ_ANMG01000015.1"/>
</dbReference>
<feature type="domain" description="DUF6292" evidence="2">
    <location>
        <begin position="16"/>
        <end position="102"/>
    </location>
</feature>
<organism evidence="3 4">
    <name type="scientific">Amycolatopsis azurea DSM 43854</name>
    <dbReference type="NCBI Taxonomy" id="1238180"/>
    <lineage>
        <taxon>Bacteria</taxon>
        <taxon>Bacillati</taxon>
        <taxon>Actinomycetota</taxon>
        <taxon>Actinomycetes</taxon>
        <taxon>Pseudonocardiales</taxon>
        <taxon>Pseudonocardiaceae</taxon>
        <taxon>Amycolatopsis</taxon>
    </lineage>
</organism>
<dbReference type="EMBL" id="MUXN01000037">
    <property type="protein sequence ID" value="OOC00804.1"/>
    <property type="molecule type" value="Genomic_DNA"/>
</dbReference>
<keyword evidence="4" id="KW-1185">Reference proteome</keyword>
<sequence>MPSPRPHPPLDAVWEYLAEVTSALGVGLESCTVDHDSPVSAYVALDGEFPAHPGRDTALLWNELHGWAAAVETHSGEDLIIVRYLGGNTIAPPAAQVARFVNALRENGDPDARHTPPLPRPPDLTARRPLASRKDIGPAS</sequence>
<name>A0ABX3IZE5_9PSEU</name>
<dbReference type="InterPro" id="IPR046259">
    <property type="entry name" value="DUF6292"/>
</dbReference>
<evidence type="ECO:0000313" key="3">
    <source>
        <dbReference type="EMBL" id="OOC00804.1"/>
    </source>
</evidence>
<dbReference type="Proteomes" id="UP000188551">
    <property type="component" value="Unassembled WGS sequence"/>
</dbReference>
<proteinExistence type="predicted"/>
<evidence type="ECO:0000256" key="1">
    <source>
        <dbReference type="SAM" id="MobiDB-lite"/>
    </source>
</evidence>
<comment type="caution">
    <text evidence="3">The sequence shown here is derived from an EMBL/GenBank/DDBJ whole genome shotgun (WGS) entry which is preliminary data.</text>
</comment>
<protein>
    <recommendedName>
        <fullName evidence="2">DUF6292 domain-containing protein</fullName>
    </recommendedName>
</protein>
<evidence type="ECO:0000313" key="4">
    <source>
        <dbReference type="Proteomes" id="UP000188551"/>
    </source>
</evidence>
<evidence type="ECO:0000259" key="2">
    <source>
        <dbReference type="Pfam" id="PF19809"/>
    </source>
</evidence>
<gene>
    <name evidence="3" type="ORF">B0293_41540</name>
</gene>
<reference evidence="3 4" key="1">
    <citation type="submission" date="2017-02" db="EMBL/GenBank/DDBJ databases">
        <title>Amycolatopsis azurea DSM 43854 draft genome.</title>
        <authorList>
            <person name="Mayilraj S."/>
        </authorList>
    </citation>
    <scope>NUCLEOTIDE SEQUENCE [LARGE SCALE GENOMIC DNA]</scope>
    <source>
        <strain evidence="3 4">DSM 43854</strain>
    </source>
</reference>